<keyword evidence="2" id="KW-0999">Mitochondrion inner membrane</keyword>
<evidence type="ECO:0000256" key="3">
    <source>
        <dbReference type="ARBA" id="ARBA00023128"/>
    </source>
</evidence>
<evidence type="ECO:0000256" key="4">
    <source>
        <dbReference type="ARBA" id="ARBA00023136"/>
    </source>
</evidence>
<evidence type="ECO:0000256" key="1">
    <source>
        <dbReference type="ARBA" id="ARBA00004273"/>
    </source>
</evidence>
<keyword evidence="6" id="KW-1185">Reference proteome</keyword>
<evidence type="ECO:0000313" key="6">
    <source>
        <dbReference type="Proteomes" id="UP001158986"/>
    </source>
</evidence>
<sequence>MVARQLTHLLRSSAAQRQTYTSLVNKKNHVPDDQKLFLTSKAPTYIKRSSDRPLLTVMFLCLGLGFAQSLRGEIYMGTGTGKKD</sequence>
<dbReference type="Proteomes" id="UP001158986">
    <property type="component" value="Unassembled WGS sequence"/>
</dbReference>
<comment type="subcellular location">
    <subcellularLocation>
        <location evidence="1">Mitochondrion inner membrane</location>
    </subcellularLocation>
</comment>
<dbReference type="EMBL" id="CAKLCB010000210">
    <property type="protein sequence ID" value="CAH0516842.1"/>
    <property type="molecule type" value="Genomic_DNA"/>
</dbReference>
<dbReference type="InterPro" id="IPR039297">
    <property type="entry name" value="COX7a"/>
</dbReference>
<keyword evidence="3" id="KW-0496">Mitochondrion</keyword>
<name>A0ABN8CUM6_9STRA</name>
<gene>
    <name evidence="5" type="ORF">PBS001_LOCUS3480</name>
</gene>
<organism evidence="5 6">
    <name type="scientific">Peronospora belbahrii</name>
    <dbReference type="NCBI Taxonomy" id="622444"/>
    <lineage>
        <taxon>Eukaryota</taxon>
        <taxon>Sar</taxon>
        <taxon>Stramenopiles</taxon>
        <taxon>Oomycota</taxon>
        <taxon>Peronosporomycetes</taxon>
        <taxon>Peronosporales</taxon>
        <taxon>Peronosporaceae</taxon>
        <taxon>Peronospora</taxon>
    </lineage>
</organism>
<reference evidence="5 6" key="1">
    <citation type="submission" date="2021-11" db="EMBL/GenBank/DDBJ databases">
        <authorList>
            <person name="Islam A."/>
            <person name="Islam S."/>
            <person name="Flora M.S."/>
            <person name="Rahman M."/>
            <person name="Ziaur R.M."/>
            <person name="Epstein J.H."/>
            <person name="Hassan M."/>
            <person name="Klassen M."/>
            <person name="Woodard K."/>
            <person name="Webb A."/>
            <person name="Webby R.J."/>
            <person name="El Zowalaty M.E."/>
        </authorList>
    </citation>
    <scope>NUCLEOTIDE SEQUENCE [LARGE SCALE GENOMIC DNA]</scope>
    <source>
        <strain evidence="5">Pbs1</strain>
    </source>
</reference>
<evidence type="ECO:0000313" key="5">
    <source>
        <dbReference type="EMBL" id="CAH0516842.1"/>
    </source>
</evidence>
<accession>A0ABN8CUM6</accession>
<dbReference type="Pfam" id="PF02238">
    <property type="entry name" value="COX7a"/>
    <property type="match status" value="1"/>
</dbReference>
<keyword evidence="4" id="KW-0472">Membrane</keyword>
<proteinExistence type="predicted"/>
<protein>
    <submittedName>
        <fullName evidence="5">Uncharacterized protein</fullName>
    </submittedName>
</protein>
<comment type="caution">
    <text evidence="5">The sequence shown here is derived from an EMBL/GenBank/DDBJ whole genome shotgun (WGS) entry which is preliminary data.</text>
</comment>
<evidence type="ECO:0000256" key="2">
    <source>
        <dbReference type="ARBA" id="ARBA00022792"/>
    </source>
</evidence>